<name>A0AAN7Q240_9COLE</name>
<dbReference type="InterPro" id="IPR045055">
    <property type="entry name" value="DNA2/NAM7-like"/>
</dbReference>
<keyword evidence="4" id="KW-0067">ATP-binding</keyword>
<keyword evidence="3" id="KW-0347">Helicase</keyword>
<gene>
    <name evidence="6" type="ORF">RN001_009021</name>
</gene>
<dbReference type="AlphaFoldDB" id="A0AAN7Q240"/>
<dbReference type="FunFam" id="3.40.50.300:FF:000326">
    <property type="entry name" value="P-loop containing nucleoside triphosphate hydrolase"/>
    <property type="match status" value="1"/>
</dbReference>
<accession>A0AAN7Q240</accession>
<evidence type="ECO:0000313" key="6">
    <source>
        <dbReference type="EMBL" id="KAK4876515.1"/>
    </source>
</evidence>
<dbReference type="EMBL" id="JARPUR010000004">
    <property type="protein sequence ID" value="KAK4876515.1"/>
    <property type="molecule type" value="Genomic_DNA"/>
</dbReference>
<dbReference type="GO" id="GO:0016604">
    <property type="term" value="C:nuclear body"/>
    <property type="evidence" value="ECO:0007669"/>
    <property type="project" value="TreeGrafter"/>
</dbReference>
<evidence type="ECO:0000259" key="5">
    <source>
        <dbReference type="SMART" id="SM00382"/>
    </source>
</evidence>
<dbReference type="InterPro" id="IPR003593">
    <property type="entry name" value="AAA+_ATPase"/>
</dbReference>
<sequence length="672" mass="75921">KKRFFSILQEEKRIPHKYTELGFSTFISKQDNDNHVYVKEDDVIILQYRRQEEDVIKAKVVIGYVIKVTKRLLQEREDVDRQFAKFIEVIPHARVNFQVLVKSSPGKAIIGRYGKVRVVTSVVSAMRIFKSVYRLKDSLLQPHILKPTKKLYRIPPVAKHALCAKGFLNKEQKKAVLEASVMCLGDLPGIYLIQGPPGTGKTTVILHIIQEILFQPNNSSHRCILVVAPSNGAVDELAIRIMGLKSKFAAVRRKLKLVRMGPKNVVHPKVQDYLLYEIAKRNLHAELMNTVSQSNLKVLQSKYKTFVELRELANNSSADNTIIYKLNSAKLEFEKACKRNTGGSYNEQVRKHEEKLLSGAEIICTTLSSCAGLRMEEVFARTSNNNITCCIVDEATQSNEQETLIPLILGVNKIVLVGDPKQLPAVTQTKEAKDFGYGKSLFSRIMSNFPSDEGNPVQLLTTQYRMHPEISRFPNTVFYNGKLTNSNSVKMRKSIFSSLKPYLVFNFDMEAIMNSQEYSNKAEILCVLKLLNALNQKLASSSNFSIGIITPYNHQRTKIREELELRSFGSNVTVNTVDSFQGQEKDVIIMSCVRESTNNFLTDEQRLNVALTRARHALYIIGSSSLFKSSGIFVLLKSRFQLLNKDYNGLTEQLIKCKAVPSVKAGITTVLI</sequence>
<evidence type="ECO:0000313" key="7">
    <source>
        <dbReference type="Proteomes" id="UP001353858"/>
    </source>
</evidence>
<dbReference type="PANTHER" id="PTHR10887:SF495">
    <property type="entry name" value="HELICASE SENATAXIN ISOFORM X1-RELATED"/>
    <property type="match status" value="1"/>
</dbReference>
<dbReference type="CDD" id="cd18808">
    <property type="entry name" value="SF1_C_Upf1"/>
    <property type="match status" value="1"/>
</dbReference>
<protein>
    <recommendedName>
        <fullName evidence="5">AAA+ ATPase domain-containing protein</fullName>
    </recommendedName>
</protein>
<dbReference type="Proteomes" id="UP001353858">
    <property type="component" value="Unassembled WGS sequence"/>
</dbReference>
<dbReference type="GO" id="GO:0005524">
    <property type="term" value="F:ATP binding"/>
    <property type="evidence" value="ECO:0007669"/>
    <property type="project" value="UniProtKB-KW"/>
</dbReference>
<keyword evidence="1" id="KW-0547">Nucleotide-binding</keyword>
<dbReference type="CDD" id="cd18042">
    <property type="entry name" value="DEXXQc_SETX"/>
    <property type="match status" value="1"/>
</dbReference>
<dbReference type="Pfam" id="PF13086">
    <property type="entry name" value="AAA_11"/>
    <property type="match status" value="1"/>
</dbReference>
<dbReference type="SUPFAM" id="SSF52540">
    <property type="entry name" value="P-loop containing nucleoside triphosphate hydrolases"/>
    <property type="match status" value="1"/>
</dbReference>
<evidence type="ECO:0000256" key="2">
    <source>
        <dbReference type="ARBA" id="ARBA00022801"/>
    </source>
</evidence>
<organism evidence="6 7">
    <name type="scientific">Aquatica leii</name>
    <dbReference type="NCBI Taxonomy" id="1421715"/>
    <lineage>
        <taxon>Eukaryota</taxon>
        <taxon>Metazoa</taxon>
        <taxon>Ecdysozoa</taxon>
        <taxon>Arthropoda</taxon>
        <taxon>Hexapoda</taxon>
        <taxon>Insecta</taxon>
        <taxon>Pterygota</taxon>
        <taxon>Neoptera</taxon>
        <taxon>Endopterygota</taxon>
        <taxon>Coleoptera</taxon>
        <taxon>Polyphaga</taxon>
        <taxon>Elateriformia</taxon>
        <taxon>Elateroidea</taxon>
        <taxon>Lampyridae</taxon>
        <taxon>Luciolinae</taxon>
        <taxon>Aquatica</taxon>
    </lineage>
</organism>
<feature type="domain" description="AAA+ ATPase" evidence="5">
    <location>
        <begin position="187"/>
        <end position="441"/>
    </location>
</feature>
<evidence type="ECO:0000256" key="4">
    <source>
        <dbReference type="ARBA" id="ARBA00022840"/>
    </source>
</evidence>
<dbReference type="GO" id="GO:0001147">
    <property type="term" value="F:transcription termination site sequence-specific DNA binding"/>
    <property type="evidence" value="ECO:0007669"/>
    <property type="project" value="TreeGrafter"/>
</dbReference>
<dbReference type="InterPro" id="IPR041679">
    <property type="entry name" value="DNA2/NAM7-like_C"/>
</dbReference>
<dbReference type="InterPro" id="IPR027417">
    <property type="entry name" value="P-loop_NTPase"/>
</dbReference>
<dbReference type="GO" id="GO:0006369">
    <property type="term" value="P:termination of RNA polymerase II transcription"/>
    <property type="evidence" value="ECO:0007669"/>
    <property type="project" value="TreeGrafter"/>
</dbReference>
<evidence type="ECO:0000256" key="1">
    <source>
        <dbReference type="ARBA" id="ARBA00022741"/>
    </source>
</evidence>
<keyword evidence="7" id="KW-1185">Reference proteome</keyword>
<feature type="non-terminal residue" evidence="6">
    <location>
        <position position="1"/>
    </location>
</feature>
<comment type="caution">
    <text evidence="6">The sequence shown here is derived from an EMBL/GenBank/DDBJ whole genome shotgun (WGS) entry which is preliminary data.</text>
</comment>
<dbReference type="InterPro" id="IPR041677">
    <property type="entry name" value="DNA2/NAM7_AAA_11"/>
</dbReference>
<evidence type="ECO:0000256" key="3">
    <source>
        <dbReference type="ARBA" id="ARBA00022806"/>
    </source>
</evidence>
<dbReference type="GO" id="GO:0005694">
    <property type="term" value="C:chromosome"/>
    <property type="evidence" value="ECO:0007669"/>
    <property type="project" value="UniProtKB-ARBA"/>
</dbReference>
<dbReference type="PANTHER" id="PTHR10887">
    <property type="entry name" value="DNA2/NAM7 HELICASE FAMILY"/>
    <property type="match status" value="1"/>
</dbReference>
<dbReference type="SMART" id="SM00382">
    <property type="entry name" value="AAA"/>
    <property type="match status" value="1"/>
</dbReference>
<dbReference type="GO" id="GO:0004386">
    <property type="term" value="F:helicase activity"/>
    <property type="evidence" value="ECO:0007669"/>
    <property type="project" value="UniProtKB-KW"/>
</dbReference>
<dbReference type="Pfam" id="PF13087">
    <property type="entry name" value="AAA_12"/>
    <property type="match status" value="1"/>
</dbReference>
<dbReference type="GO" id="GO:0016787">
    <property type="term" value="F:hydrolase activity"/>
    <property type="evidence" value="ECO:0007669"/>
    <property type="project" value="UniProtKB-KW"/>
</dbReference>
<dbReference type="InterPro" id="IPR047187">
    <property type="entry name" value="SF1_C_Upf1"/>
</dbReference>
<proteinExistence type="predicted"/>
<keyword evidence="2" id="KW-0378">Hydrolase</keyword>
<reference evidence="7" key="1">
    <citation type="submission" date="2023-01" db="EMBL/GenBank/DDBJ databases">
        <title>Key to firefly adult light organ development and bioluminescence: homeobox transcription factors regulate luciferase expression and transportation to peroxisome.</title>
        <authorList>
            <person name="Fu X."/>
        </authorList>
    </citation>
    <scope>NUCLEOTIDE SEQUENCE [LARGE SCALE GENOMIC DNA]</scope>
</reference>
<dbReference type="Gene3D" id="3.40.50.300">
    <property type="entry name" value="P-loop containing nucleotide triphosphate hydrolases"/>
    <property type="match status" value="2"/>
</dbReference>